<dbReference type="InterPro" id="IPR050327">
    <property type="entry name" value="Proton-linked_MCT"/>
</dbReference>
<feature type="transmembrane region" description="Helical" evidence="8">
    <location>
        <begin position="425"/>
        <end position="443"/>
    </location>
</feature>
<feature type="transmembrane region" description="Helical" evidence="8">
    <location>
        <begin position="191"/>
        <end position="211"/>
    </location>
</feature>
<comment type="subcellular location">
    <subcellularLocation>
        <location evidence="1">Membrane</location>
        <topology evidence="1">Multi-pass membrane protein</topology>
    </subcellularLocation>
</comment>
<feature type="transmembrane region" description="Helical" evidence="8">
    <location>
        <begin position="331"/>
        <end position="350"/>
    </location>
</feature>
<keyword evidence="5 8" id="KW-1133">Transmembrane helix</keyword>
<dbReference type="InterPro" id="IPR036259">
    <property type="entry name" value="MFS_trans_sf"/>
</dbReference>
<evidence type="ECO:0000256" key="4">
    <source>
        <dbReference type="ARBA" id="ARBA00022692"/>
    </source>
</evidence>
<accession>A0A9P4N2N1</accession>
<sequence>MLELKEDPSLDGTLSIQVDTPETDQIKDQIGETNHASSNHYDTKNAVQPGPQWDSDAPDGGLIAWGVILGLWCTSFCSFGWLSSVGVFQEYYENSLLRGYSASTISWIPSLQFFLMMGMGPIVGALYDNYGPRWLLMGGSFLHVFGIMMTSLGIEYYQILLAQGVCSALGVSAIFQPSVNCAGPWFNRKRGAALGIAFTGSSIGGVVFPIMVSGLIPQVGFGWTMRICAFLILFLLIIANLTMRPYYTPRPHKVTGAELMKPLTEVPFLLLLIGFCIFSFGFYIPLNYLPLQALSAGMSSDLAQYLIPILNAGSLFGRLLSGFLGDKLGRYNTFIVVCNLTGIWILALWIPHNTNATLIAFAALFGFFSGAYASLITPMIMQISPLAETGFRTGIVFFVASIAGLSTNPINGAILAHSGWVGPKIFAGIFCLVGTAFVLVARFKQTGFKLFVQF</sequence>
<feature type="transmembrane region" description="Helical" evidence="8">
    <location>
        <begin position="356"/>
        <end position="377"/>
    </location>
</feature>
<feature type="transmembrane region" description="Helical" evidence="8">
    <location>
        <begin position="104"/>
        <end position="127"/>
    </location>
</feature>
<name>A0A9P4N2N1_9PLEO</name>
<feature type="transmembrane region" description="Helical" evidence="8">
    <location>
        <begin position="263"/>
        <end position="285"/>
    </location>
</feature>
<feature type="transmembrane region" description="Helical" evidence="8">
    <location>
        <begin position="160"/>
        <end position="179"/>
    </location>
</feature>
<dbReference type="Pfam" id="PF07690">
    <property type="entry name" value="MFS_1"/>
    <property type="match status" value="1"/>
</dbReference>
<feature type="region of interest" description="Disordered" evidence="7">
    <location>
        <begin position="1"/>
        <end position="22"/>
    </location>
</feature>
<evidence type="ECO:0000256" key="3">
    <source>
        <dbReference type="ARBA" id="ARBA00022448"/>
    </source>
</evidence>
<comment type="caution">
    <text evidence="10">The sequence shown here is derived from an EMBL/GenBank/DDBJ whole genome shotgun (WGS) entry which is preliminary data.</text>
</comment>
<evidence type="ECO:0000259" key="9">
    <source>
        <dbReference type="PROSITE" id="PS50850"/>
    </source>
</evidence>
<feature type="domain" description="Major facilitator superfamily (MFS) profile" evidence="9">
    <location>
        <begin position="267"/>
        <end position="454"/>
    </location>
</feature>
<keyword evidence="4 8" id="KW-0812">Transmembrane</keyword>
<dbReference type="OrthoDB" id="5667at2759"/>
<keyword evidence="11" id="KW-1185">Reference proteome</keyword>
<feature type="transmembrane region" description="Helical" evidence="8">
    <location>
        <begin position="305"/>
        <end position="324"/>
    </location>
</feature>
<evidence type="ECO:0000256" key="8">
    <source>
        <dbReference type="SAM" id="Phobius"/>
    </source>
</evidence>
<evidence type="ECO:0000256" key="6">
    <source>
        <dbReference type="ARBA" id="ARBA00023136"/>
    </source>
</evidence>
<evidence type="ECO:0000256" key="7">
    <source>
        <dbReference type="SAM" id="MobiDB-lite"/>
    </source>
</evidence>
<evidence type="ECO:0000256" key="5">
    <source>
        <dbReference type="ARBA" id="ARBA00022989"/>
    </source>
</evidence>
<gene>
    <name evidence="10" type="ORF">CC78DRAFT_536731</name>
</gene>
<dbReference type="PANTHER" id="PTHR11360">
    <property type="entry name" value="MONOCARBOXYLATE TRANSPORTER"/>
    <property type="match status" value="1"/>
</dbReference>
<evidence type="ECO:0000256" key="1">
    <source>
        <dbReference type="ARBA" id="ARBA00004141"/>
    </source>
</evidence>
<dbReference type="PANTHER" id="PTHR11360:SF224">
    <property type="entry name" value="MAJOR FACILITATOR SUPERFAMILY (MFS) PROFILE DOMAIN-CONTAINING PROTEIN-RELATED"/>
    <property type="match status" value="1"/>
</dbReference>
<evidence type="ECO:0000313" key="10">
    <source>
        <dbReference type="EMBL" id="KAF2259934.1"/>
    </source>
</evidence>
<evidence type="ECO:0000313" key="11">
    <source>
        <dbReference type="Proteomes" id="UP000800093"/>
    </source>
</evidence>
<feature type="transmembrane region" description="Helical" evidence="8">
    <location>
        <begin position="62"/>
        <end position="84"/>
    </location>
</feature>
<reference evidence="11" key="1">
    <citation type="journal article" date="2020" name="Stud. Mycol.">
        <title>101 Dothideomycetes genomes: A test case for predicting lifestyles and emergence of pathogens.</title>
        <authorList>
            <person name="Haridas S."/>
            <person name="Albert R."/>
            <person name="Binder M."/>
            <person name="Bloem J."/>
            <person name="LaButti K."/>
            <person name="Salamov A."/>
            <person name="Andreopoulos B."/>
            <person name="Baker S."/>
            <person name="Barry K."/>
            <person name="Bills G."/>
            <person name="Bluhm B."/>
            <person name="Cannon C."/>
            <person name="Castanera R."/>
            <person name="Culley D."/>
            <person name="Daum C."/>
            <person name="Ezra D."/>
            <person name="Gonzalez J."/>
            <person name="Henrissat B."/>
            <person name="Kuo A."/>
            <person name="Liang C."/>
            <person name="Lipzen A."/>
            <person name="Lutzoni F."/>
            <person name="Magnuson J."/>
            <person name="Mondo S."/>
            <person name="Nolan M."/>
            <person name="Ohm R."/>
            <person name="Pangilinan J."/>
            <person name="Park H.-J."/>
            <person name="Ramirez L."/>
            <person name="Alfaro M."/>
            <person name="Sun H."/>
            <person name="Tritt A."/>
            <person name="Yoshinaga Y."/>
            <person name="Zwiers L.-H."/>
            <person name="Turgeon B."/>
            <person name="Goodwin S."/>
            <person name="Spatafora J."/>
            <person name="Crous P."/>
            <person name="Grigoriev I."/>
        </authorList>
    </citation>
    <scope>NUCLEOTIDE SEQUENCE [LARGE SCALE GENOMIC DNA]</scope>
    <source>
        <strain evidence="11">CBS 304.66</strain>
    </source>
</reference>
<feature type="transmembrane region" description="Helical" evidence="8">
    <location>
        <begin position="389"/>
        <end position="405"/>
    </location>
</feature>
<keyword evidence="6 8" id="KW-0472">Membrane</keyword>
<dbReference type="CDD" id="cd17352">
    <property type="entry name" value="MFS_MCT_SLC16"/>
    <property type="match status" value="1"/>
</dbReference>
<dbReference type="InterPro" id="IPR020846">
    <property type="entry name" value="MFS_dom"/>
</dbReference>
<dbReference type="Proteomes" id="UP000800093">
    <property type="component" value="Unassembled WGS sequence"/>
</dbReference>
<proteinExistence type="inferred from homology"/>
<evidence type="ECO:0000256" key="2">
    <source>
        <dbReference type="ARBA" id="ARBA00006727"/>
    </source>
</evidence>
<dbReference type="SUPFAM" id="SSF103473">
    <property type="entry name" value="MFS general substrate transporter"/>
    <property type="match status" value="1"/>
</dbReference>
<feature type="region of interest" description="Disordered" evidence="7">
    <location>
        <begin position="33"/>
        <end position="52"/>
    </location>
</feature>
<feature type="transmembrane region" description="Helical" evidence="8">
    <location>
        <begin position="223"/>
        <end position="242"/>
    </location>
</feature>
<protein>
    <submittedName>
        <fullName evidence="10">MFS general substrate transporter</fullName>
    </submittedName>
</protein>
<keyword evidence="3" id="KW-0813">Transport</keyword>
<dbReference type="Gene3D" id="1.20.1250.20">
    <property type="entry name" value="MFS general substrate transporter like domains"/>
    <property type="match status" value="2"/>
</dbReference>
<dbReference type="InterPro" id="IPR011701">
    <property type="entry name" value="MFS"/>
</dbReference>
<dbReference type="AlphaFoldDB" id="A0A9P4N2N1"/>
<feature type="transmembrane region" description="Helical" evidence="8">
    <location>
        <begin position="134"/>
        <end position="154"/>
    </location>
</feature>
<comment type="similarity">
    <text evidence="2">Belongs to the major facilitator superfamily. Monocarboxylate porter (TC 2.A.1.13) family.</text>
</comment>
<dbReference type="EMBL" id="ML986693">
    <property type="protein sequence ID" value="KAF2259934.1"/>
    <property type="molecule type" value="Genomic_DNA"/>
</dbReference>
<organism evidence="10 11">
    <name type="scientific">Lojkania enalia</name>
    <dbReference type="NCBI Taxonomy" id="147567"/>
    <lineage>
        <taxon>Eukaryota</taxon>
        <taxon>Fungi</taxon>
        <taxon>Dikarya</taxon>
        <taxon>Ascomycota</taxon>
        <taxon>Pezizomycotina</taxon>
        <taxon>Dothideomycetes</taxon>
        <taxon>Pleosporomycetidae</taxon>
        <taxon>Pleosporales</taxon>
        <taxon>Pleosporales incertae sedis</taxon>
        <taxon>Lojkania</taxon>
    </lineage>
</organism>
<dbReference type="PROSITE" id="PS50850">
    <property type="entry name" value="MFS"/>
    <property type="match status" value="1"/>
</dbReference>
<dbReference type="GO" id="GO:0016020">
    <property type="term" value="C:membrane"/>
    <property type="evidence" value="ECO:0007669"/>
    <property type="project" value="UniProtKB-SubCell"/>
</dbReference>
<dbReference type="GO" id="GO:0022857">
    <property type="term" value="F:transmembrane transporter activity"/>
    <property type="evidence" value="ECO:0007669"/>
    <property type="project" value="InterPro"/>
</dbReference>